<feature type="compositionally biased region" description="Pro residues" evidence="1">
    <location>
        <begin position="51"/>
        <end position="89"/>
    </location>
</feature>
<sequence>MLLLGRCVLLSALAWGQQHPPRSGPKARRSKGRRGGARRLEDVPTAVPTFVPTPVPTSIPSPKPTFAPMPAPTKFPTSVPTPVPTPLPTPTAFSRKPTGSPTSAPSSEPTQTFRPTGVPTSTPTAVPTPMPACCVEHQFSATGEVESTTCSGSRSPWDAATMTELCTAGYSEAGDVAPPFRDCRQEAIDSGNCGTISCVECDDAGDWAEDKYWANVGYEACPDWVVDAMNAEAATGGACAAWVSVRGYWRRGPVPTSVPTSVPTAQPQVSAKPTPVPTSMPTTSTWAPTTSTWAPTGEPTLVPTPVPTALPTAVPTPVPACCVEHKFTETGEVEGTTCYGGRSPWDYSTMADLCTAGYSKYGAAAPPFRDCRQEAIDSGNCGTISCVECDDAGDWAEDKYWANVGYEACPDWVVDAMNAEGATGGQCAAWVRGYWYPSGSCGHHAWGADRDGYSKCARLGREPYPEGDAALHAMGNNAGLCCPEYPSGSCGHHAWGADRDGYSKCASAGREPYPEGDAALHAMGDDAETCCPGEDWRWANGCRQDYCTDWGNDCYASMDWGEPVTCSNGYTPSPPSPPGHDPEYTCCPSATSCEYVAGQPFVLVAFEPDPATQAMLGLPGGEFSVGLNDADRSYHPDEGGNVHSNTFFTVQTTEGTKMLHRSTDNNIVFPDMPPEWTTDATRPPHIEGDVLINVGLHVNCQEYVHGSFVKALGNVGSPGSWVVNEDGTISPHDAPHLVLGWGDFTTAACWDWFVGPEPNNLVLMDSAMALGCEAAREADPAQMCAPVFRARGVDCDHAGHDHGGACDGIHLEAGVGEVCNWAHGETHGCPVVNTQLWDSELWSCDDLCGRAGGWCERAAHMSNNHCGSDVHEEYELSCDQGIRDIRTWGGEPSHTLCWCRVDDTDHWWHYYHEDDDDDDDGDGATELVMSGGLVAIGLTFTGISIAAIANAFQEQCALGPTIIFEAGTTHPYYISPNLCTIGTHTYASKKTVRDASPRKVCRKFCEAASAAGKLALKHVQGLTCYCKRR</sequence>
<feature type="region of interest" description="Disordered" evidence="1">
    <location>
        <begin position="256"/>
        <end position="291"/>
    </location>
</feature>
<gene>
    <name evidence="3" type="ORF">PECAL_2P06480</name>
</gene>
<keyword evidence="4" id="KW-1185">Reference proteome</keyword>
<feature type="compositionally biased region" description="Polar residues" evidence="1">
    <location>
        <begin position="97"/>
        <end position="114"/>
    </location>
</feature>
<evidence type="ECO:0000313" key="3">
    <source>
        <dbReference type="EMBL" id="CAH0367616.1"/>
    </source>
</evidence>
<evidence type="ECO:0000313" key="4">
    <source>
        <dbReference type="Proteomes" id="UP000789595"/>
    </source>
</evidence>
<feature type="compositionally biased region" description="Low complexity" evidence="1">
    <location>
        <begin position="277"/>
        <end position="291"/>
    </location>
</feature>
<keyword evidence="2" id="KW-0732">Signal</keyword>
<feature type="region of interest" description="Disordered" evidence="1">
    <location>
        <begin position="17"/>
        <end position="125"/>
    </location>
</feature>
<dbReference type="EMBL" id="CAKKNE010000002">
    <property type="protein sequence ID" value="CAH0367616.1"/>
    <property type="molecule type" value="Genomic_DNA"/>
</dbReference>
<feature type="compositionally biased region" description="Basic residues" evidence="1">
    <location>
        <begin position="25"/>
        <end position="37"/>
    </location>
</feature>
<evidence type="ECO:0000256" key="1">
    <source>
        <dbReference type="SAM" id="MobiDB-lite"/>
    </source>
</evidence>
<name>A0A8J2WZ54_9STRA</name>
<feature type="signal peptide" evidence="2">
    <location>
        <begin position="1"/>
        <end position="16"/>
    </location>
</feature>
<proteinExistence type="predicted"/>
<accession>A0A8J2WZ54</accession>
<protein>
    <submittedName>
        <fullName evidence="3">Uncharacterized protein</fullName>
    </submittedName>
</protein>
<organism evidence="3 4">
    <name type="scientific">Pelagomonas calceolata</name>
    <dbReference type="NCBI Taxonomy" id="35677"/>
    <lineage>
        <taxon>Eukaryota</taxon>
        <taxon>Sar</taxon>
        <taxon>Stramenopiles</taxon>
        <taxon>Ochrophyta</taxon>
        <taxon>Pelagophyceae</taxon>
        <taxon>Pelagomonadales</taxon>
        <taxon>Pelagomonadaceae</taxon>
        <taxon>Pelagomonas</taxon>
    </lineage>
</organism>
<feature type="chain" id="PRO_5035223009" evidence="2">
    <location>
        <begin position="17"/>
        <end position="1029"/>
    </location>
</feature>
<evidence type="ECO:0000256" key="2">
    <source>
        <dbReference type="SAM" id="SignalP"/>
    </source>
</evidence>
<dbReference type="AlphaFoldDB" id="A0A8J2WZ54"/>
<comment type="caution">
    <text evidence="3">The sequence shown here is derived from an EMBL/GenBank/DDBJ whole genome shotgun (WGS) entry which is preliminary data.</text>
</comment>
<reference evidence="3" key="1">
    <citation type="submission" date="2021-11" db="EMBL/GenBank/DDBJ databases">
        <authorList>
            <consortium name="Genoscope - CEA"/>
            <person name="William W."/>
        </authorList>
    </citation>
    <scope>NUCLEOTIDE SEQUENCE</scope>
</reference>
<feature type="compositionally biased region" description="Low complexity" evidence="1">
    <location>
        <begin position="115"/>
        <end position="125"/>
    </location>
</feature>
<dbReference type="Proteomes" id="UP000789595">
    <property type="component" value="Unassembled WGS sequence"/>
</dbReference>